<feature type="transmembrane region" description="Helical" evidence="4">
    <location>
        <begin position="112"/>
        <end position="131"/>
    </location>
</feature>
<dbReference type="Gene3D" id="1.20.144.10">
    <property type="entry name" value="Phosphatidic acid phosphatase type 2/haloperoxidase"/>
    <property type="match status" value="2"/>
</dbReference>
<protein>
    <recommendedName>
        <fullName evidence="1">undecaprenyl-diphosphate phosphatase</fullName>
        <ecNumber evidence="1">3.6.1.27</ecNumber>
    </recommendedName>
    <alternativeName>
        <fullName evidence="2">Undecaprenyl pyrophosphate phosphatase</fullName>
    </alternativeName>
</protein>
<sequence length="190" mass="21496">MICFIVLTGIGWFYPANFIDIKIIEYIQQHQNFALTQLSQILSRLGGLPGTLILVAALFIYSLYQKRFDHSVLVVISFMLTVSVAWVVKWLVNRPRPDLDLSIVKTYGSSFPSAHSAYAMLIACLLIFVVLNNQLGWKRYSILLWALIMGWSRVNLGVHYPSDVLAGWVLAALIVLGLKIIQDRRIDKTA</sequence>
<reference evidence="6 7" key="1">
    <citation type="submission" date="2016-09" db="EMBL/GenBank/DDBJ databases">
        <authorList>
            <person name="Capua I."/>
            <person name="De Benedictis P."/>
            <person name="Joannis T."/>
            <person name="Lombin L.H."/>
            <person name="Cattoli G."/>
        </authorList>
    </citation>
    <scope>NUCLEOTIDE SEQUENCE [LARGE SCALE GENOMIC DNA]</scope>
    <source>
        <strain evidence="6 7">ANC 4671</strain>
    </source>
</reference>
<dbReference type="EC" id="3.6.1.27" evidence="1"/>
<organism evidence="6 7">
    <name type="scientific">Acinetobacter qingfengensis</name>
    <dbReference type="NCBI Taxonomy" id="1262585"/>
    <lineage>
        <taxon>Bacteria</taxon>
        <taxon>Pseudomonadati</taxon>
        <taxon>Pseudomonadota</taxon>
        <taxon>Gammaproteobacteria</taxon>
        <taxon>Moraxellales</taxon>
        <taxon>Moraxellaceae</taxon>
        <taxon>Acinetobacter</taxon>
    </lineage>
</organism>
<evidence type="ECO:0000256" key="3">
    <source>
        <dbReference type="ARBA" id="ARBA00047594"/>
    </source>
</evidence>
<dbReference type="CDD" id="cd03392">
    <property type="entry name" value="PAP2_like_2"/>
    <property type="match status" value="1"/>
</dbReference>
<evidence type="ECO:0000256" key="4">
    <source>
        <dbReference type="SAM" id="Phobius"/>
    </source>
</evidence>
<dbReference type="PANTHER" id="PTHR14969">
    <property type="entry name" value="SPHINGOSINE-1-PHOSPHATE PHOSPHOHYDROLASE"/>
    <property type="match status" value="1"/>
</dbReference>
<dbReference type="InterPro" id="IPR036938">
    <property type="entry name" value="PAP2/HPO_sf"/>
</dbReference>
<keyword evidence="7" id="KW-1185">Reference proteome</keyword>
<dbReference type="Proteomes" id="UP000185895">
    <property type="component" value="Unassembled WGS sequence"/>
</dbReference>
<evidence type="ECO:0000256" key="2">
    <source>
        <dbReference type="ARBA" id="ARBA00032707"/>
    </source>
</evidence>
<feature type="transmembrane region" description="Helical" evidence="4">
    <location>
        <begin position="140"/>
        <end position="158"/>
    </location>
</feature>
<dbReference type="InterPro" id="IPR000326">
    <property type="entry name" value="PAP2/HPO"/>
</dbReference>
<keyword evidence="4" id="KW-0812">Transmembrane</keyword>
<dbReference type="SMART" id="SM00014">
    <property type="entry name" value="acidPPc"/>
    <property type="match status" value="1"/>
</dbReference>
<dbReference type="AlphaFoldDB" id="A0A1E7RFQ8"/>
<feature type="transmembrane region" description="Helical" evidence="4">
    <location>
        <begin position="42"/>
        <end position="64"/>
    </location>
</feature>
<dbReference type="Pfam" id="PF01569">
    <property type="entry name" value="PAP2"/>
    <property type="match status" value="1"/>
</dbReference>
<evidence type="ECO:0000259" key="5">
    <source>
        <dbReference type="SMART" id="SM00014"/>
    </source>
</evidence>
<comment type="catalytic activity">
    <reaction evidence="3">
        <text>di-trans,octa-cis-undecaprenyl diphosphate + H2O = di-trans,octa-cis-undecaprenyl phosphate + phosphate + H(+)</text>
        <dbReference type="Rhea" id="RHEA:28094"/>
        <dbReference type="ChEBI" id="CHEBI:15377"/>
        <dbReference type="ChEBI" id="CHEBI:15378"/>
        <dbReference type="ChEBI" id="CHEBI:43474"/>
        <dbReference type="ChEBI" id="CHEBI:58405"/>
        <dbReference type="ChEBI" id="CHEBI:60392"/>
        <dbReference type="EC" id="3.6.1.27"/>
    </reaction>
</comment>
<dbReference type="SUPFAM" id="SSF48317">
    <property type="entry name" value="Acid phosphatase/Vanadium-dependent haloperoxidase"/>
    <property type="match status" value="1"/>
</dbReference>
<feature type="transmembrane region" description="Helical" evidence="4">
    <location>
        <begin position="164"/>
        <end position="181"/>
    </location>
</feature>
<dbReference type="STRING" id="1262585.BJI46_00175"/>
<dbReference type="PANTHER" id="PTHR14969:SF13">
    <property type="entry name" value="AT30094P"/>
    <property type="match status" value="1"/>
</dbReference>
<feature type="domain" description="Phosphatidic acid phosphatase type 2/haloperoxidase" evidence="5">
    <location>
        <begin position="71"/>
        <end position="179"/>
    </location>
</feature>
<gene>
    <name evidence="6" type="ORF">BJI46_00175</name>
</gene>
<feature type="transmembrane region" description="Helical" evidence="4">
    <location>
        <begin position="71"/>
        <end position="92"/>
    </location>
</feature>
<dbReference type="GO" id="GO:0050380">
    <property type="term" value="F:undecaprenyl-diphosphatase activity"/>
    <property type="evidence" value="ECO:0007669"/>
    <property type="project" value="UniProtKB-EC"/>
</dbReference>
<evidence type="ECO:0000313" key="6">
    <source>
        <dbReference type="EMBL" id="OEY97985.1"/>
    </source>
</evidence>
<evidence type="ECO:0000256" key="1">
    <source>
        <dbReference type="ARBA" id="ARBA00012374"/>
    </source>
</evidence>
<proteinExistence type="predicted"/>
<evidence type="ECO:0000313" key="7">
    <source>
        <dbReference type="Proteomes" id="UP000185895"/>
    </source>
</evidence>
<keyword evidence="4" id="KW-1133">Transmembrane helix</keyword>
<keyword evidence="4" id="KW-0472">Membrane</keyword>
<dbReference type="EMBL" id="MKKK01000001">
    <property type="protein sequence ID" value="OEY97985.1"/>
    <property type="molecule type" value="Genomic_DNA"/>
</dbReference>
<comment type="caution">
    <text evidence="6">The sequence shown here is derived from an EMBL/GenBank/DDBJ whole genome shotgun (WGS) entry which is preliminary data.</text>
</comment>
<name>A0A1E7RFQ8_9GAMM</name>
<accession>A0A1E7RFQ8</accession>